<sequence>MNHLLDSHISQLEDDLRDAQRAIKNLQDLQDASERQVRRLTDDLKTSRQERDQLRALVNERDERLERNKSEGDRQKTSGDDLEMLTVESQLTEKVTQELEDRLKDFASQLERTVEDRNRALDRCDEAERSRDEAMAKLKEAEEKRGLAEEGQRQVLKKLEEAEKKVRAAERRQALDEVRVERAMDEHTQAEALRQWAEERLTEAEETVSLLRTELREHEKREKEYKMDQLKYELLREKLDGGGNFNERQRSHLQQDTLSLPLTASPSKVSAKVEVIEIGSSDDEGPIIGNVPSSPSVVQVKQEMESQQAITPKGKERKALLSPDSPPATRRRTRASLQIAEPSQSLDKTPDDTQESPRASKRRKLSESVPVVIHDGTLTPLPQIFSTSASIPPRSCPRPQSLADTPSSLNARVSTFASLSISRPPSQSPSPSPTNRYPGFIRRDFLRERYGCTDRQFSVTITAARNYPRTMPEADRPLLFPLWESNPGMPSTPGQPGTLIANRYDMLGSQPVGMFVRAPEQAVWLYLGDYELKKSDRFLSRAEFKALPEACRRKWAKEVLRPQKWCCYTSMRARIWLRKNGRVLTDANFEIAHSKRRELPQAIGLEEADVLKALDAGEEKLNVIVCRPVSYDVEFQEDMANNFAIWNESKARATKTPNLGEEATPMTDPGASGLSALPSARADGTDATRAIVVDTPDTSLPNPSSNSRRNSRSSRRKTQDQTAYDWYDEESDLTDLDDDQDDEDYVESKDGEGEASVADSA</sequence>
<evidence type="ECO:0000313" key="1">
    <source>
        <dbReference type="EMBL" id="KAI0061877.1"/>
    </source>
</evidence>
<dbReference type="Proteomes" id="UP000814140">
    <property type="component" value="Unassembled WGS sequence"/>
</dbReference>
<accession>A0ACB8T095</accession>
<reference evidence="1" key="1">
    <citation type="submission" date="2021-03" db="EMBL/GenBank/DDBJ databases">
        <authorList>
            <consortium name="DOE Joint Genome Institute"/>
            <person name="Ahrendt S."/>
            <person name="Looney B.P."/>
            <person name="Miyauchi S."/>
            <person name="Morin E."/>
            <person name="Drula E."/>
            <person name="Courty P.E."/>
            <person name="Chicoki N."/>
            <person name="Fauchery L."/>
            <person name="Kohler A."/>
            <person name="Kuo A."/>
            <person name="Labutti K."/>
            <person name="Pangilinan J."/>
            <person name="Lipzen A."/>
            <person name="Riley R."/>
            <person name="Andreopoulos W."/>
            <person name="He G."/>
            <person name="Johnson J."/>
            <person name="Barry K.W."/>
            <person name="Grigoriev I.V."/>
            <person name="Nagy L."/>
            <person name="Hibbett D."/>
            <person name="Henrissat B."/>
            <person name="Matheny P.B."/>
            <person name="Labbe J."/>
            <person name="Martin F."/>
        </authorList>
    </citation>
    <scope>NUCLEOTIDE SEQUENCE</scope>
    <source>
        <strain evidence="1">HHB10654</strain>
    </source>
</reference>
<protein>
    <submittedName>
        <fullName evidence="1">Uncharacterized protein</fullName>
    </submittedName>
</protein>
<organism evidence="1 2">
    <name type="scientific">Artomyces pyxidatus</name>
    <dbReference type="NCBI Taxonomy" id="48021"/>
    <lineage>
        <taxon>Eukaryota</taxon>
        <taxon>Fungi</taxon>
        <taxon>Dikarya</taxon>
        <taxon>Basidiomycota</taxon>
        <taxon>Agaricomycotina</taxon>
        <taxon>Agaricomycetes</taxon>
        <taxon>Russulales</taxon>
        <taxon>Auriscalpiaceae</taxon>
        <taxon>Artomyces</taxon>
    </lineage>
</organism>
<dbReference type="EMBL" id="MU277210">
    <property type="protein sequence ID" value="KAI0061877.1"/>
    <property type="molecule type" value="Genomic_DNA"/>
</dbReference>
<comment type="caution">
    <text evidence="1">The sequence shown here is derived from an EMBL/GenBank/DDBJ whole genome shotgun (WGS) entry which is preliminary data.</text>
</comment>
<reference evidence="1" key="2">
    <citation type="journal article" date="2022" name="New Phytol.">
        <title>Evolutionary transition to the ectomycorrhizal habit in the genomes of a hyperdiverse lineage of mushroom-forming fungi.</title>
        <authorList>
            <person name="Looney B."/>
            <person name="Miyauchi S."/>
            <person name="Morin E."/>
            <person name="Drula E."/>
            <person name="Courty P.E."/>
            <person name="Kohler A."/>
            <person name="Kuo A."/>
            <person name="LaButti K."/>
            <person name="Pangilinan J."/>
            <person name="Lipzen A."/>
            <person name="Riley R."/>
            <person name="Andreopoulos W."/>
            <person name="He G."/>
            <person name="Johnson J."/>
            <person name="Nolan M."/>
            <person name="Tritt A."/>
            <person name="Barry K.W."/>
            <person name="Grigoriev I.V."/>
            <person name="Nagy L.G."/>
            <person name="Hibbett D."/>
            <person name="Henrissat B."/>
            <person name="Matheny P.B."/>
            <person name="Labbe J."/>
            <person name="Martin F.M."/>
        </authorList>
    </citation>
    <scope>NUCLEOTIDE SEQUENCE</scope>
    <source>
        <strain evidence="1">HHB10654</strain>
    </source>
</reference>
<proteinExistence type="predicted"/>
<evidence type="ECO:0000313" key="2">
    <source>
        <dbReference type="Proteomes" id="UP000814140"/>
    </source>
</evidence>
<gene>
    <name evidence="1" type="ORF">BV25DRAFT_1826167</name>
</gene>
<name>A0ACB8T095_9AGAM</name>
<keyword evidence="2" id="KW-1185">Reference proteome</keyword>